<dbReference type="EMBL" id="JAGSOV010000062">
    <property type="protein sequence ID" value="MCO1659118.1"/>
    <property type="molecule type" value="Genomic_DNA"/>
</dbReference>
<evidence type="ECO:0008006" key="4">
    <source>
        <dbReference type="Google" id="ProtNLM"/>
    </source>
</evidence>
<evidence type="ECO:0000313" key="2">
    <source>
        <dbReference type="EMBL" id="MCO1659118.1"/>
    </source>
</evidence>
<sequence>MRFLLPALGVVLAVVGVVWTLQGAGLVGGSFMTGSRLWLVIGLLALVAGGWLLVRALRARAR</sequence>
<keyword evidence="3" id="KW-1185">Reference proteome</keyword>
<name>A0ABT1A885_9PSEU</name>
<evidence type="ECO:0000313" key="3">
    <source>
        <dbReference type="Proteomes" id="UP001165283"/>
    </source>
</evidence>
<proteinExistence type="predicted"/>
<accession>A0ABT1A885</accession>
<dbReference type="Proteomes" id="UP001165283">
    <property type="component" value="Unassembled WGS sequence"/>
</dbReference>
<keyword evidence="1" id="KW-0812">Transmembrane</keyword>
<evidence type="ECO:0000256" key="1">
    <source>
        <dbReference type="SAM" id="Phobius"/>
    </source>
</evidence>
<feature type="transmembrane region" description="Helical" evidence="1">
    <location>
        <begin position="36"/>
        <end position="54"/>
    </location>
</feature>
<gene>
    <name evidence="2" type="ORF">KDL28_29015</name>
</gene>
<keyword evidence="1" id="KW-0472">Membrane</keyword>
<protein>
    <recommendedName>
        <fullName evidence="4">Secreted protein with PEP-CTERM sorting signal</fullName>
    </recommendedName>
</protein>
<reference evidence="2" key="1">
    <citation type="submission" date="2021-04" db="EMBL/GenBank/DDBJ databases">
        <title>Pseudonocardia sp. nov., isolated from sandy soil of mangrove forest.</title>
        <authorList>
            <person name="Zan Z."/>
            <person name="Huang R."/>
            <person name="Liu W."/>
        </authorList>
    </citation>
    <scope>NUCLEOTIDE SEQUENCE</scope>
    <source>
        <strain evidence="2">S2-4</strain>
    </source>
</reference>
<comment type="caution">
    <text evidence="2">The sequence shown here is derived from an EMBL/GenBank/DDBJ whole genome shotgun (WGS) entry which is preliminary data.</text>
</comment>
<organism evidence="2 3">
    <name type="scientific">Pseudonocardia humida</name>
    <dbReference type="NCBI Taxonomy" id="2800819"/>
    <lineage>
        <taxon>Bacteria</taxon>
        <taxon>Bacillati</taxon>
        <taxon>Actinomycetota</taxon>
        <taxon>Actinomycetes</taxon>
        <taxon>Pseudonocardiales</taxon>
        <taxon>Pseudonocardiaceae</taxon>
        <taxon>Pseudonocardia</taxon>
    </lineage>
</organism>
<dbReference type="RefSeq" id="WP_252443771.1">
    <property type="nucleotide sequence ID" value="NZ_JAGSOV010000062.1"/>
</dbReference>
<keyword evidence="1" id="KW-1133">Transmembrane helix</keyword>